<evidence type="ECO:0000313" key="2">
    <source>
        <dbReference type="EMBL" id="SUZ74383.1"/>
    </source>
</evidence>
<reference evidence="2" key="1">
    <citation type="submission" date="2018-05" db="EMBL/GenBank/DDBJ databases">
        <authorList>
            <person name="Lanie J.A."/>
            <person name="Ng W.-L."/>
            <person name="Kazmierczak K.M."/>
            <person name="Andrzejewski T.M."/>
            <person name="Davidsen T.M."/>
            <person name="Wayne K.J."/>
            <person name="Tettelin H."/>
            <person name="Glass J.I."/>
            <person name="Rusch D."/>
            <person name="Podicherti R."/>
            <person name="Tsui H.-C.T."/>
            <person name="Winkler M.E."/>
        </authorList>
    </citation>
    <scope>NUCLEOTIDE SEQUENCE</scope>
</reference>
<dbReference type="EMBL" id="UINC01001209">
    <property type="protein sequence ID" value="SUZ74383.1"/>
    <property type="molecule type" value="Genomic_DNA"/>
</dbReference>
<sequence length="77" mass="8720">MFNDAEQRRLFLGLRTVRPASAVTQLPRRVYKGVGWGKKQRESVHNHPLRPPTANDREHALSPTRGKNVQTGEVFSA</sequence>
<gene>
    <name evidence="2" type="ORF">METZ01_LOCUS27237</name>
</gene>
<feature type="non-terminal residue" evidence="2">
    <location>
        <position position="77"/>
    </location>
</feature>
<accession>A0A381Q9R8</accession>
<feature type="region of interest" description="Disordered" evidence="1">
    <location>
        <begin position="36"/>
        <end position="77"/>
    </location>
</feature>
<dbReference type="AlphaFoldDB" id="A0A381Q9R8"/>
<protein>
    <submittedName>
        <fullName evidence="2">Uncharacterized protein</fullName>
    </submittedName>
</protein>
<feature type="compositionally biased region" description="Polar residues" evidence="1">
    <location>
        <begin position="65"/>
        <end position="77"/>
    </location>
</feature>
<name>A0A381Q9R8_9ZZZZ</name>
<proteinExistence type="predicted"/>
<evidence type="ECO:0000256" key="1">
    <source>
        <dbReference type="SAM" id="MobiDB-lite"/>
    </source>
</evidence>
<organism evidence="2">
    <name type="scientific">marine metagenome</name>
    <dbReference type="NCBI Taxonomy" id="408172"/>
    <lineage>
        <taxon>unclassified sequences</taxon>
        <taxon>metagenomes</taxon>
        <taxon>ecological metagenomes</taxon>
    </lineage>
</organism>